<sequence>MNEREQQQGSGLKTFIVGAVIVVLIGIWSLFVAWRADIAPSPALSEDGDKATISEGAAQNGEVELARRIIVYQTTSVDGVEIVEAVEVEVDDSEDLSNAG</sequence>
<evidence type="ECO:0000313" key="3">
    <source>
        <dbReference type="Proteomes" id="UP000297900"/>
    </source>
</evidence>
<keyword evidence="1" id="KW-0472">Membrane</keyword>
<feature type="transmembrane region" description="Helical" evidence="1">
    <location>
        <begin position="12"/>
        <end position="34"/>
    </location>
</feature>
<reference evidence="2 3" key="1">
    <citation type="submission" date="2019-03" db="EMBL/GenBank/DDBJ databases">
        <title>Cohnella endophytica sp. nov., a novel endophytic bacterium isolated from bark of Sonneratia apetala.</title>
        <authorList>
            <person name="Tuo L."/>
        </authorList>
    </citation>
    <scope>NUCLEOTIDE SEQUENCE [LARGE SCALE GENOMIC DNA]</scope>
    <source>
        <strain evidence="2 3">CCTCC AB 208254</strain>
    </source>
</reference>
<evidence type="ECO:0000256" key="1">
    <source>
        <dbReference type="SAM" id="Phobius"/>
    </source>
</evidence>
<accession>A0A4Y8M795</accession>
<keyword evidence="3" id="KW-1185">Reference proteome</keyword>
<organism evidence="2 3">
    <name type="scientific">Cohnella luojiensis</name>
    <dbReference type="NCBI Taxonomy" id="652876"/>
    <lineage>
        <taxon>Bacteria</taxon>
        <taxon>Bacillati</taxon>
        <taxon>Bacillota</taxon>
        <taxon>Bacilli</taxon>
        <taxon>Bacillales</taxon>
        <taxon>Paenibacillaceae</taxon>
        <taxon>Cohnella</taxon>
    </lineage>
</organism>
<dbReference type="AlphaFoldDB" id="A0A4Y8M795"/>
<proteinExistence type="predicted"/>
<dbReference type="Proteomes" id="UP000297900">
    <property type="component" value="Unassembled WGS sequence"/>
</dbReference>
<comment type="caution">
    <text evidence="2">The sequence shown here is derived from an EMBL/GenBank/DDBJ whole genome shotgun (WGS) entry which is preliminary data.</text>
</comment>
<keyword evidence="1" id="KW-0812">Transmembrane</keyword>
<dbReference type="EMBL" id="SOMN01000004">
    <property type="protein sequence ID" value="TFE29449.1"/>
    <property type="molecule type" value="Genomic_DNA"/>
</dbReference>
<keyword evidence="1" id="KW-1133">Transmembrane helix</keyword>
<name>A0A4Y8M795_9BACL</name>
<protein>
    <submittedName>
        <fullName evidence="2">Uncharacterized protein</fullName>
    </submittedName>
</protein>
<dbReference type="RefSeq" id="WP_135151142.1">
    <property type="nucleotide sequence ID" value="NZ_SOMN01000004.1"/>
</dbReference>
<gene>
    <name evidence="2" type="ORF">E2980_05480</name>
</gene>
<evidence type="ECO:0000313" key="2">
    <source>
        <dbReference type="EMBL" id="TFE29449.1"/>
    </source>
</evidence>